<evidence type="ECO:0000256" key="5">
    <source>
        <dbReference type="SAM" id="Phobius"/>
    </source>
</evidence>
<evidence type="ECO:0000256" key="4">
    <source>
        <dbReference type="ARBA" id="ARBA00023136"/>
    </source>
</evidence>
<accession>A0A6G6Y4B1</accession>
<dbReference type="GO" id="GO:0016020">
    <property type="term" value="C:membrane"/>
    <property type="evidence" value="ECO:0007669"/>
    <property type="project" value="UniProtKB-SubCell"/>
</dbReference>
<comment type="subcellular location">
    <subcellularLocation>
        <location evidence="1">Membrane</location>
        <topology evidence="1">Multi-pass membrane protein</topology>
    </subcellularLocation>
</comment>
<evidence type="ECO:0000259" key="6">
    <source>
        <dbReference type="Pfam" id="PF04138"/>
    </source>
</evidence>
<dbReference type="InterPro" id="IPR007267">
    <property type="entry name" value="GtrA_DPMS_TM"/>
</dbReference>
<protein>
    <submittedName>
        <fullName evidence="7">GtrA family protein</fullName>
    </submittedName>
</protein>
<feature type="transmembrane region" description="Helical" evidence="5">
    <location>
        <begin position="45"/>
        <end position="67"/>
    </location>
</feature>
<keyword evidence="2 5" id="KW-0812">Transmembrane</keyword>
<dbReference type="EMBL" id="CP049109">
    <property type="protein sequence ID" value="QIG79784.1"/>
    <property type="molecule type" value="Genomic_DNA"/>
</dbReference>
<evidence type="ECO:0000256" key="3">
    <source>
        <dbReference type="ARBA" id="ARBA00022989"/>
    </source>
</evidence>
<dbReference type="Pfam" id="PF04138">
    <property type="entry name" value="GtrA_DPMS_TM"/>
    <property type="match status" value="1"/>
</dbReference>
<feature type="transmembrane region" description="Helical" evidence="5">
    <location>
        <begin position="103"/>
        <end position="122"/>
    </location>
</feature>
<keyword evidence="8" id="KW-1185">Reference proteome</keyword>
<dbReference type="GO" id="GO:0000271">
    <property type="term" value="P:polysaccharide biosynthetic process"/>
    <property type="evidence" value="ECO:0007669"/>
    <property type="project" value="InterPro"/>
</dbReference>
<evidence type="ECO:0000256" key="2">
    <source>
        <dbReference type="ARBA" id="ARBA00022692"/>
    </source>
</evidence>
<dbReference type="RefSeq" id="WP_165326785.1">
    <property type="nucleotide sequence ID" value="NZ_CP049109.1"/>
</dbReference>
<keyword evidence="4 5" id="KW-0472">Membrane</keyword>
<sequence length="133" mass="15028">MAAFADWRSLSEWKRISRYYQAGLANTVFGFSLYALLVWAGLNLFVAQIVTHIAGATFNYWTLSRYAFVGHSANKRNFVLSYGLNYLLNAGVLWVLHQAIASPYWAGLATILLVSALNYLVLRRFVFLRVTPG</sequence>
<feature type="transmembrane region" description="Helical" evidence="5">
    <location>
        <begin position="79"/>
        <end position="97"/>
    </location>
</feature>
<gene>
    <name evidence="7" type="ORF">G5C33_08275</name>
</gene>
<reference evidence="7 8" key="1">
    <citation type="submission" date="2020-02" db="EMBL/GenBank/DDBJ databases">
        <authorList>
            <person name="Zheng R.K."/>
            <person name="Sun C.M."/>
        </authorList>
    </citation>
    <scope>NUCLEOTIDE SEQUENCE [LARGE SCALE GENOMIC DNA]</scope>
    <source>
        <strain evidence="8">zrk23</strain>
    </source>
</reference>
<feature type="transmembrane region" description="Helical" evidence="5">
    <location>
        <begin position="20"/>
        <end position="39"/>
    </location>
</feature>
<evidence type="ECO:0000256" key="1">
    <source>
        <dbReference type="ARBA" id="ARBA00004141"/>
    </source>
</evidence>
<feature type="domain" description="GtrA/DPMS transmembrane" evidence="6">
    <location>
        <begin position="18"/>
        <end position="127"/>
    </location>
</feature>
<evidence type="ECO:0000313" key="7">
    <source>
        <dbReference type="EMBL" id="QIG79784.1"/>
    </source>
</evidence>
<dbReference type="Proteomes" id="UP000501568">
    <property type="component" value="Chromosome"/>
</dbReference>
<proteinExistence type="predicted"/>
<organism evidence="7 8">
    <name type="scientific">Stakelama tenebrarum</name>
    <dbReference type="NCBI Taxonomy" id="2711215"/>
    <lineage>
        <taxon>Bacteria</taxon>
        <taxon>Pseudomonadati</taxon>
        <taxon>Pseudomonadota</taxon>
        <taxon>Alphaproteobacteria</taxon>
        <taxon>Sphingomonadales</taxon>
        <taxon>Sphingomonadaceae</taxon>
        <taxon>Stakelama</taxon>
    </lineage>
</organism>
<name>A0A6G6Y4B1_9SPHN</name>
<evidence type="ECO:0000313" key="8">
    <source>
        <dbReference type="Proteomes" id="UP000501568"/>
    </source>
</evidence>
<keyword evidence="3 5" id="KW-1133">Transmembrane helix</keyword>
<dbReference type="AlphaFoldDB" id="A0A6G6Y4B1"/>
<dbReference type="KEGG" id="spzr:G5C33_08275"/>